<evidence type="ECO:0000259" key="3">
    <source>
        <dbReference type="Pfam" id="PF13458"/>
    </source>
</evidence>
<comment type="caution">
    <text evidence="4">The sequence shown here is derived from an EMBL/GenBank/DDBJ whole genome shotgun (WGS) entry which is preliminary data.</text>
</comment>
<name>A0ABD5M8J2_9EURY</name>
<dbReference type="SUPFAM" id="SSF53822">
    <property type="entry name" value="Periplasmic binding protein-like I"/>
    <property type="match status" value="1"/>
</dbReference>
<evidence type="ECO:0000256" key="2">
    <source>
        <dbReference type="SAM" id="MobiDB-lite"/>
    </source>
</evidence>
<dbReference type="InterPro" id="IPR028081">
    <property type="entry name" value="Leu-bd"/>
</dbReference>
<feature type="compositionally biased region" description="Low complexity" evidence="2">
    <location>
        <begin position="36"/>
        <end position="48"/>
    </location>
</feature>
<protein>
    <submittedName>
        <fullName evidence="4">ABC transporter substrate-binding protein</fullName>
    </submittedName>
</protein>
<evidence type="ECO:0000313" key="4">
    <source>
        <dbReference type="EMBL" id="MFA1610240.1"/>
    </source>
</evidence>
<dbReference type="Gene3D" id="3.40.50.2300">
    <property type="match status" value="2"/>
</dbReference>
<keyword evidence="5" id="KW-1185">Reference proteome</keyword>
<accession>A0ABD5M8J2</accession>
<dbReference type="InterPro" id="IPR051010">
    <property type="entry name" value="BCAA_transport"/>
</dbReference>
<dbReference type="AlphaFoldDB" id="A0ABD5M8J2"/>
<dbReference type="PANTHER" id="PTHR30483:SF6">
    <property type="entry name" value="PERIPLASMIC BINDING PROTEIN OF ABC TRANSPORTER FOR NATURAL AMINO ACIDS"/>
    <property type="match status" value="1"/>
</dbReference>
<reference evidence="4 5" key="1">
    <citation type="submission" date="2024-08" db="EMBL/GenBank/DDBJ databases">
        <title>Halobellus sp. MBLA0158 whole genome sequence.</title>
        <authorList>
            <person name="Hwang C.Y."/>
            <person name="Cho E.-S."/>
            <person name="Seo M.-J."/>
        </authorList>
    </citation>
    <scope>NUCLEOTIDE SEQUENCE [LARGE SCALE GENOMIC DNA]</scope>
    <source>
        <strain evidence="4 5">MBLA0158</strain>
    </source>
</reference>
<gene>
    <name evidence="4" type="ORF">OS889_04385</name>
</gene>
<dbReference type="InterPro" id="IPR028082">
    <property type="entry name" value="Peripla_BP_I"/>
</dbReference>
<dbReference type="EMBL" id="JBGNYA010000001">
    <property type="protein sequence ID" value="MFA1610240.1"/>
    <property type="molecule type" value="Genomic_DNA"/>
</dbReference>
<dbReference type="RefSeq" id="WP_372387637.1">
    <property type="nucleotide sequence ID" value="NZ_JBGNYA010000001.1"/>
</dbReference>
<sequence length="418" mass="44664">MTTGLAGLAGCSGGSGSESDTESDSGSGGDSETDSDSGTVTGSSSSGTYTIGATIPETGVFSSLGQDLKRGYEMGVQRINDNGGLHGQEVELIVRDDESTPKKVREGLQSIISNNDVDMLWGSFAGVLNLAAAAVAERSEIPFLKIASSGDKVHEQQGFEWTSTPFPVSTDHTRGTKNALDLIPESERPSKVAIWAPNTNWSIEMADMWEQTLTDGGYEVVFRGKHQLHSKDFTTLISETQSAGAEVLLDTPAPDGGITAMQQINNSDYSPKLIQFTRAADTSSWWSAMGEAGEHVLMSPGWVPGLTGNGNEQMIQTYRDTYDIASGELLPVMVGASYNLTQVAEQAVNAAEATDRATVRDAIRSGTYETVSGSFGFDDYGRPTDFTTPMGQWIDGNQHLVSPETDGEAFREMVYPMS</sequence>
<feature type="region of interest" description="Disordered" evidence="2">
    <location>
        <begin position="1"/>
        <end position="52"/>
    </location>
</feature>
<organism evidence="4 5">
    <name type="scientific">Halobellus rubicundus</name>
    <dbReference type="NCBI Taxonomy" id="2996466"/>
    <lineage>
        <taxon>Archaea</taxon>
        <taxon>Methanobacteriati</taxon>
        <taxon>Methanobacteriota</taxon>
        <taxon>Stenosarchaea group</taxon>
        <taxon>Halobacteria</taxon>
        <taxon>Halobacteriales</taxon>
        <taxon>Haloferacaceae</taxon>
        <taxon>Halobellus</taxon>
    </lineage>
</organism>
<evidence type="ECO:0000313" key="5">
    <source>
        <dbReference type="Proteomes" id="UP001570511"/>
    </source>
</evidence>
<dbReference type="Pfam" id="PF13458">
    <property type="entry name" value="Peripla_BP_6"/>
    <property type="match status" value="1"/>
</dbReference>
<keyword evidence="1" id="KW-0732">Signal</keyword>
<dbReference type="Proteomes" id="UP001570511">
    <property type="component" value="Unassembled WGS sequence"/>
</dbReference>
<proteinExistence type="predicted"/>
<dbReference type="PANTHER" id="PTHR30483">
    <property type="entry name" value="LEUCINE-SPECIFIC-BINDING PROTEIN"/>
    <property type="match status" value="1"/>
</dbReference>
<feature type="domain" description="Leucine-binding protein" evidence="3">
    <location>
        <begin position="48"/>
        <end position="384"/>
    </location>
</feature>
<evidence type="ECO:0000256" key="1">
    <source>
        <dbReference type="ARBA" id="ARBA00022729"/>
    </source>
</evidence>